<proteinExistence type="inferred from homology"/>
<dbReference type="InterPro" id="IPR041424">
    <property type="entry name" value="CinA_KH"/>
</dbReference>
<dbReference type="NCBIfam" id="TIGR00200">
    <property type="entry name" value="cinA_nterm"/>
    <property type="match status" value="1"/>
</dbReference>
<dbReference type="CDD" id="cd00885">
    <property type="entry name" value="cinA"/>
    <property type="match status" value="1"/>
</dbReference>
<comment type="similarity">
    <text evidence="1">Belongs to the CinA family.</text>
</comment>
<dbReference type="InterPro" id="IPR001453">
    <property type="entry name" value="MoaB/Mog_dom"/>
</dbReference>
<dbReference type="InterPro" id="IPR050101">
    <property type="entry name" value="CinA"/>
</dbReference>
<dbReference type="EMBL" id="QNRI01000001">
    <property type="protein sequence ID" value="RBP01730.1"/>
    <property type="molecule type" value="Genomic_DNA"/>
</dbReference>
<dbReference type="InterPro" id="IPR036653">
    <property type="entry name" value="CinA-like_C"/>
</dbReference>
<dbReference type="NCBIfam" id="TIGR00199">
    <property type="entry name" value="PncC_domain"/>
    <property type="match status" value="1"/>
</dbReference>
<dbReference type="InterPro" id="IPR036425">
    <property type="entry name" value="MoaB/Mog-like_dom_sf"/>
</dbReference>
<dbReference type="RefSeq" id="WP_113866531.1">
    <property type="nucleotide sequence ID" value="NZ_BAABQN010000001.1"/>
</dbReference>
<dbReference type="SMART" id="SM00852">
    <property type="entry name" value="MoCF_biosynth"/>
    <property type="match status" value="1"/>
</dbReference>
<dbReference type="Proteomes" id="UP000252254">
    <property type="component" value="Unassembled WGS sequence"/>
</dbReference>
<dbReference type="Gene3D" id="3.90.950.20">
    <property type="entry name" value="CinA-like"/>
    <property type="match status" value="1"/>
</dbReference>
<dbReference type="NCBIfam" id="TIGR00177">
    <property type="entry name" value="molyb_syn"/>
    <property type="match status" value="1"/>
</dbReference>
<name>A0A366EJ29_9BACI</name>
<dbReference type="Gene3D" id="3.30.70.2860">
    <property type="match status" value="1"/>
</dbReference>
<dbReference type="SUPFAM" id="SSF53218">
    <property type="entry name" value="Molybdenum cofactor biosynthesis proteins"/>
    <property type="match status" value="1"/>
</dbReference>
<dbReference type="AlphaFoldDB" id="A0A366EJ29"/>
<dbReference type="STRING" id="200904.GCA_900168775_01637"/>
<dbReference type="NCBIfam" id="NF001813">
    <property type="entry name" value="PRK00549.1"/>
    <property type="match status" value="1"/>
</dbReference>
<reference evidence="3 4" key="1">
    <citation type="submission" date="2018-06" db="EMBL/GenBank/DDBJ databases">
        <title>Genomic Encyclopedia of Type Strains, Phase IV (KMG-IV): sequencing the most valuable type-strain genomes for metagenomic binning, comparative biology and taxonomic classification.</title>
        <authorList>
            <person name="Goeker M."/>
        </authorList>
    </citation>
    <scope>NUCLEOTIDE SEQUENCE [LARGE SCALE GENOMIC DNA]</scope>
    <source>
        <strain evidence="3 4">DSM 15140</strain>
    </source>
</reference>
<dbReference type="HAMAP" id="MF_00226_B">
    <property type="entry name" value="CinA_B"/>
    <property type="match status" value="1"/>
</dbReference>
<evidence type="ECO:0000256" key="1">
    <source>
        <dbReference type="HAMAP-Rule" id="MF_00226"/>
    </source>
</evidence>
<comment type="caution">
    <text evidence="3">The sequence shown here is derived from an EMBL/GenBank/DDBJ whole genome shotgun (WGS) entry which is preliminary data.</text>
</comment>
<evidence type="ECO:0000259" key="2">
    <source>
        <dbReference type="SMART" id="SM00852"/>
    </source>
</evidence>
<dbReference type="PANTHER" id="PTHR13939:SF0">
    <property type="entry name" value="NMN AMIDOHYDROLASE-LIKE PROTEIN YFAY"/>
    <property type="match status" value="1"/>
</dbReference>
<feature type="domain" description="MoaB/Mog" evidence="2">
    <location>
        <begin position="8"/>
        <end position="174"/>
    </location>
</feature>
<organism evidence="3 4">
    <name type="scientific">Paraliobacillus ryukyuensis</name>
    <dbReference type="NCBI Taxonomy" id="200904"/>
    <lineage>
        <taxon>Bacteria</taxon>
        <taxon>Bacillati</taxon>
        <taxon>Bacillota</taxon>
        <taxon>Bacilli</taxon>
        <taxon>Bacillales</taxon>
        <taxon>Bacillaceae</taxon>
        <taxon>Paraliobacillus</taxon>
    </lineage>
</organism>
<dbReference type="PIRSF" id="PIRSF006728">
    <property type="entry name" value="CinA"/>
    <property type="match status" value="1"/>
</dbReference>
<dbReference type="PANTHER" id="PTHR13939">
    <property type="entry name" value="NICOTINAMIDE-NUCLEOTIDE AMIDOHYDROLASE PNCC"/>
    <property type="match status" value="1"/>
</dbReference>
<protein>
    <recommendedName>
        <fullName evidence="1">Putative competence-damage inducible protein</fullName>
    </recommendedName>
</protein>
<dbReference type="InterPro" id="IPR008135">
    <property type="entry name" value="Competence-induced_CinA"/>
</dbReference>
<dbReference type="SUPFAM" id="SSF142433">
    <property type="entry name" value="CinA-like"/>
    <property type="match status" value="1"/>
</dbReference>
<sequence>MEKTYKAEIIGVGTELLLGQIANTNAQWISDKLADIGLSVYYHQVVGDNLARVERCFDEAKGRSDIVFVTGGLGPTEDDLTREAFASLTGELLELNEDVLTTIHHYFSKNNRQVTANNRKQAMVFPDATIIDNHIGTAPGMIVSYEQTMFIFMPGVPREMKQMMTEFVIPYLKDQLSLEEVISSRMLRFIGIGEAQLETKIQSIVSDQVNPTVAPLASDGEVAVRITAKANTADQANQMIEQKQQEVLAIVGSYYYGYDDVSIETAVLNLLIEKKQTLAAAESLTGGLFADALVSLSGASQVFQGSVVSYSEHVKQAVLNIPRELLVTNGTVSKACAKAMAEQVAKTMRADIAISFTGVAGPNALEGQPPGTVYISIYQANSVIITEKYHFYGDRNYVRKRSVKKGLELLYYLLKNNKL</sequence>
<accession>A0A366EJ29</accession>
<keyword evidence="4" id="KW-1185">Reference proteome</keyword>
<dbReference type="OrthoDB" id="9801454at2"/>
<evidence type="ECO:0000313" key="3">
    <source>
        <dbReference type="EMBL" id="RBP01730.1"/>
    </source>
</evidence>
<evidence type="ECO:0000313" key="4">
    <source>
        <dbReference type="Proteomes" id="UP000252254"/>
    </source>
</evidence>
<dbReference type="Pfam" id="PF00994">
    <property type="entry name" value="MoCF_biosynth"/>
    <property type="match status" value="1"/>
</dbReference>
<gene>
    <name evidence="1" type="primary">cinA</name>
    <name evidence="3" type="ORF">DES48_101473</name>
</gene>
<dbReference type="Pfam" id="PF02464">
    <property type="entry name" value="CinA"/>
    <property type="match status" value="1"/>
</dbReference>
<dbReference type="Pfam" id="PF18146">
    <property type="entry name" value="CinA_KH"/>
    <property type="match status" value="1"/>
</dbReference>
<dbReference type="InterPro" id="IPR008136">
    <property type="entry name" value="CinA_C"/>
</dbReference>
<dbReference type="Gene3D" id="3.40.980.10">
    <property type="entry name" value="MoaB/Mog-like domain"/>
    <property type="match status" value="1"/>
</dbReference>